<evidence type="ECO:0000313" key="3">
    <source>
        <dbReference type="Proteomes" id="UP001108025"/>
    </source>
</evidence>
<dbReference type="Gene3D" id="3.30.2310.20">
    <property type="entry name" value="RelE-like"/>
    <property type="match status" value="1"/>
</dbReference>
<sequence length="100" mass="11941">MRKVKISSDAKSDLIKIEEYLLNKWNEKVADDFYQKLIDAINILETANVNFEKYLDTDFRKLLLTKHNTIIYKVENDEINIVRILQNFQNPDENYQSLND</sequence>
<dbReference type="RefSeq" id="WP_230670070.1">
    <property type="nucleotide sequence ID" value="NZ_JAJNAY010000001.1"/>
</dbReference>
<dbReference type="Proteomes" id="UP001108025">
    <property type="component" value="Unassembled WGS sequence"/>
</dbReference>
<protein>
    <submittedName>
        <fullName evidence="2">Type II toxin-antitoxin system RelE/ParE family toxin</fullName>
    </submittedName>
</protein>
<organism evidence="2 3">
    <name type="scientific">Chryseobacterium turcicum</name>
    <dbReference type="NCBI Taxonomy" id="2898076"/>
    <lineage>
        <taxon>Bacteria</taxon>
        <taxon>Pseudomonadati</taxon>
        <taxon>Bacteroidota</taxon>
        <taxon>Flavobacteriia</taxon>
        <taxon>Flavobacteriales</taxon>
        <taxon>Weeksellaceae</taxon>
        <taxon>Chryseobacterium group</taxon>
        <taxon>Chryseobacterium</taxon>
    </lineage>
</organism>
<name>A0A9Q3YWD5_9FLAO</name>
<accession>A0A9Q3YWD5</accession>
<evidence type="ECO:0000313" key="2">
    <source>
        <dbReference type="EMBL" id="MCD1117883.1"/>
    </source>
</evidence>
<evidence type="ECO:0000256" key="1">
    <source>
        <dbReference type="ARBA" id="ARBA00022649"/>
    </source>
</evidence>
<dbReference type="EMBL" id="JAJNAY010000001">
    <property type="protein sequence ID" value="MCD1117883.1"/>
    <property type="molecule type" value="Genomic_DNA"/>
</dbReference>
<comment type="caution">
    <text evidence="2">The sequence shown here is derived from an EMBL/GenBank/DDBJ whole genome shotgun (WGS) entry which is preliminary data.</text>
</comment>
<dbReference type="Pfam" id="PF05016">
    <property type="entry name" value="ParE_toxin"/>
    <property type="match status" value="1"/>
</dbReference>
<dbReference type="InterPro" id="IPR007712">
    <property type="entry name" value="RelE/ParE_toxin"/>
</dbReference>
<keyword evidence="3" id="KW-1185">Reference proteome</keyword>
<reference evidence="2" key="1">
    <citation type="submission" date="2021-11" db="EMBL/GenBank/DDBJ databases">
        <title>Description of novel Chryseobacterium species.</title>
        <authorList>
            <person name="Saticioglu I.B."/>
            <person name="Ay H."/>
            <person name="Altun S."/>
            <person name="Duman M."/>
        </authorList>
    </citation>
    <scope>NUCLEOTIDE SEQUENCE</scope>
    <source>
        <strain evidence="2">C-17</strain>
    </source>
</reference>
<dbReference type="AlphaFoldDB" id="A0A9Q3YWD5"/>
<proteinExistence type="predicted"/>
<dbReference type="InterPro" id="IPR035093">
    <property type="entry name" value="RelE/ParE_toxin_dom_sf"/>
</dbReference>
<gene>
    <name evidence="2" type="ORF">LO744_13530</name>
</gene>
<keyword evidence="1" id="KW-1277">Toxin-antitoxin system</keyword>